<sequence>MGRRAKAVIGTIAGIAAVAAVAWMAIPSAAGSITPKDVGFSITDASTAVVDFNVTKPSDATVDCAVQVLNDSYAVVGWKTVRIGPAEKDTVAQRTSLRTDSLGVTGGVNSCWLVEDAQL</sequence>
<dbReference type="InterPro" id="IPR025443">
    <property type="entry name" value="DUF4307"/>
</dbReference>
<accession>A0ABR8UVX0</accession>
<protein>
    <submittedName>
        <fullName evidence="2">DUF4307 domain-containing protein</fullName>
    </submittedName>
</protein>
<evidence type="ECO:0000313" key="2">
    <source>
        <dbReference type="EMBL" id="MBD7996674.1"/>
    </source>
</evidence>
<keyword evidence="1" id="KW-1133">Transmembrane helix</keyword>
<keyword evidence="1" id="KW-0472">Membrane</keyword>
<reference evidence="2 3" key="1">
    <citation type="submission" date="2020-08" db="EMBL/GenBank/DDBJ databases">
        <title>A Genomic Blueprint of the Chicken Gut Microbiome.</title>
        <authorList>
            <person name="Gilroy R."/>
            <person name="Ravi A."/>
            <person name="Getino M."/>
            <person name="Pursley I."/>
            <person name="Horton D.L."/>
            <person name="Alikhan N.-F."/>
            <person name="Baker D."/>
            <person name="Gharbi K."/>
            <person name="Hall N."/>
            <person name="Watson M."/>
            <person name="Adriaenssens E.M."/>
            <person name="Foster-Nyarko E."/>
            <person name="Jarju S."/>
            <person name="Secka A."/>
            <person name="Antonio M."/>
            <person name="Oren A."/>
            <person name="Chaudhuri R."/>
            <person name="La Ragione R.M."/>
            <person name="Hildebrand F."/>
            <person name="Pallen M.J."/>
        </authorList>
    </citation>
    <scope>NUCLEOTIDE SEQUENCE [LARGE SCALE GENOMIC DNA]</scope>
    <source>
        <strain evidence="2 3">Sa2CUA1</strain>
    </source>
</reference>
<feature type="transmembrane region" description="Helical" evidence="1">
    <location>
        <begin position="7"/>
        <end position="26"/>
    </location>
</feature>
<keyword evidence="3" id="KW-1185">Reference proteome</keyword>
<name>A0ABR8UVX0_9MICC</name>
<dbReference type="Pfam" id="PF14155">
    <property type="entry name" value="DUF4307"/>
    <property type="match status" value="1"/>
</dbReference>
<evidence type="ECO:0000313" key="3">
    <source>
        <dbReference type="Proteomes" id="UP000609874"/>
    </source>
</evidence>
<organism evidence="2 3">
    <name type="scientific">Arthrobacter gallicola</name>
    <dbReference type="NCBI Taxonomy" id="2762225"/>
    <lineage>
        <taxon>Bacteria</taxon>
        <taxon>Bacillati</taxon>
        <taxon>Actinomycetota</taxon>
        <taxon>Actinomycetes</taxon>
        <taxon>Micrococcales</taxon>
        <taxon>Micrococcaceae</taxon>
        <taxon>Arthrobacter</taxon>
    </lineage>
</organism>
<evidence type="ECO:0000256" key="1">
    <source>
        <dbReference type="SAM" id="Phobius"/>
    </source>
</evidence>
<gene>
    <name evidence="2" type="ORF">H9639_15355</name>
</gene>
<comment type="caution">
    <text evidence="2">The sequence shown here is derived from an EMBL/GenBank/DDBJ whole genome shotgun (WGS) entry which is preliminary data.</text>
</comment>
<keyword evidence="1" id="KW-0812">Transmembrane</keyword>
<dbReference type="Proteomes" id="UP000609874">
    <property type="component" value="Unassembled WGS sequence"/>
</dbReference>
<dbReference type="EMBL" id="JACSQD010000008">
    <property type="protein sequence ID" value="MBD7996674.1"/>
    <property type="molecule type" value="Genomic_DNA"/>
</dbReference>
<proteinExistence type="predicted"/>